<feature type="transmembrane region" description="Helical" evidence="6">
    <location>
        <begin position="93"/>
        <end position="116"/>
    </location>
</feature>
<dbReference type="InterPro" id="IPR000276">
    <property type="entry name" value="GPCR_Rhodpsn"/>
</dbReference>
<dbReference type="PRINTS" id="PR00237">
    <property type="entry name" value="GPCRRHODOPSN"/>
</dbReference>
<name>A0A922LXR1_SCHHA</name>
<dbReference type="EMBL" id="AMPZ03000001">
    <property type="protein sequence ID" value="KAH9595507.1"/>
    <property type="molecule type" value="Genomic_DNA"/>
</dbReference>
<dbReference type="PANTHER" id="PTHR45698">
    <property type="entry name" value="TRACE AMINE-ASSOCIATED RECEPTOR 19N-RELATED"/>
    <property type="match status" value="1"/>
</dbReference>
<dbReference type="Proteomes" id="UP000471633">
    <property type="component" value="Unassembled WGS sequence"/>
</dbReference>
<dbReference type="PANTHER" id="PTHR45698:SF1">
    <property type="entry name" value="TRACE AMINE-ASSOCIATED RECEPTOR 13C-LIKE"/>
    <property type="match status" value="1"/>
</dbReference>
<organism evidence="8 9">
    <name type="scientific">Schistosoma haematobium</name>
    <name type="common">Blood fluke</name>
    <dbReference type="NCBI Taxonomy" id="6185"/>
    <lineage>
        <taxon>Eukaryota</taxon>
        <taxon>Metazoa</taxon>
        <taxon>Spiralia</taxon>
        <taxon>Lophotrochozoa</taxon>
        <taxon>Platyhelminthes</taxon>
        <taxon>Trematoda</taxon>
        <taxon>Digenea</taxon>
        <taxon>Strigeidida</taxon>
        <taxon>Schistosomatoidea</taxon>
        <taxon>Schistosomatidae</taxon>
        <taxon>Schistosoma</taxon>
    </lineage>
</organism>
<evidence type="ECO:0000256" key="6">
    <source>
        <dbReference type="SAM" id="Phobius"/>
    </source>
</evidence>
<reference evidence="8" key="1">
    <citation type="journal article" date="2012" name="Nat. Genet.">
        <title>Whole-genome sequence of Schistosoma haematobium.</title>
        <authorList>
            <person name="Young N.D."/>
            <person name="Jex A.R."/>
            <person name="Li B."/>
            <person name="Liu S."/>
            <person name="Yang L."/>
            <person name="Xiong Z."/>
            <person name="Li Y."/>
            <person name="Cantacessi C."/>
            <person name="Hall R.S."/>
            <person name="Xu X."/>
            <person name="Chen F."/>
            <person name="Wu X."/>
            <person name="Zerlotini A."/>
            <person name="Oliveira G."/>
            <person name="Hofmann A."/>
            <person name="Zhang G."/>
            <person name="Fang X."/>
            <person name="Kang Y."/>
            <person name="Campbell B.E."/>
            <person name="Loukas A."/>
            <person name="Ranganathan S."/>
            <person name="Rollinson D."/>
            <person name="Rinaldi G."/>
            <person name="Brindley P.J."/>
            <person name="Yang H."/>
            <person name="Wang J."/>
            <person name="Wang J."/>
            <person name="Gasser R.B."/>
        </authorList>
    </citation>
    <scope>NUCLEOTIDE SEQUENCE</scope>
</reference>
<comment type="subcellular location">
    <subcellularLocation>
        <location evidence="1">Membrane</location>
    </subcellularLocation>
</comment>
<protein>
    <recommendedName>
        <fullName evidence="7">G-protein coupled receptors family 1 profile domain-containing protein</fullName>
    </recommendedName>
</protein>
<accession>A0A922LXR1</accession>
<feature type="transmembrane region" description="Helical" evidence="6">
    <location>
        <begin position="258"/>
        <end position="275"/>
    </location>
</feature>
<keyword evidence="5" id="KW-0297">G-protein coupled receptor</keyword>
<evidence type="ECO:0000256" key="4">
    <source>
        <dbReference type="ARBA" id="ARBA00023136"/>
    </source>
</evidence>
<evidence type="ECO:0000259" key="7">
    <source>
        <dbReference type="PROSITE" id="PS50262"/>
    </source>
</evidence>
<feature type="transmembrane region" description="Helical" evidence="6">
    <location>
        <begin position="281"/>
        <end position="302"/>
    </location>
</feature>
<feature type="transmembrane region" description="Helical" evidence="6">
    <location>
        <begin position="42"/>
        <end position="61"/>
    </location>
</feature>
<dbReference type="GeneID" id="24588159"/>
<dbReference type="RefSeq" id="XP_012791981.2">
    <property type="nucleotide sequence ID" value="XM_012936527.2"/>
</dbReference>
<keyword evidence="5" id="KW-0807">Transducer</keyword>
<feature type="domain" description="G-protein coupled receptors family 1 profile" evidence="7">
    <location>
        <begin position="22"/>
        <end position="295"/>
    </location>
</feature>
<dbReference type="PROSITE" id="PS50262">
    <property type="entry name" value="G_PROTEIN_RECEP_F1_2"/>
    <property type="match status" value="1"/>
</dbReference>
<keyword evidence="5" id="KW-0675">Receptor</keyword>
<evidence type="ECO:0000256" key="2">
    <source>
        <dbReference type="ARBA" id="ARBA00022692"/>
    </source>
</evidence>
<evidence type="ECO:0000256" key="1">
    <source>
        <dbReference type="ARBA" id="ARBA00004370"/>
    </source>
</evidence>
<evidence type="ECO:0000256" key="5">
    <source>
        <dbReference type="RuleBase" id="RU000688"/>
    </source>
</evidence>
<evidence type="ECO:0000313" key="8">
    <source>
        <dbReference type="EMBL" id="KAH9595507.1"/>
    </source>
</evidence>
<dbReference type="GO" id="GO:0004930">
    <property type="term" value="F:G protein-coupled receptor activity"/>
    <property type="evidence" value="ECO:0007669"/>
    <property type="project" value="UniProtKB-KW"/>
</dbReference>
<keyword evidence="4 6" id="KW-0472">Membrane</keyword>
<feature type="transmembrane region" description="Helical" evidence="6">
    <location>
        <begin position="187"/>
        <end position="205"/>
    </location>
</feature>
<keyword evidence="2 5" id="KW-0812">Transmembrane</keyword>
<dbReference type="PROSITE" id="PS00237">
    <property type="entry name" value="G_PROTEIN_RECEP_F1_1"/>
    <property type="match status" value="1"/>
</dbReference>
<gene>
    <name evidence="8" type="ORF">MS3_00001523</name>
</gene>
<dbReference type="SUPFAM" id="SSF81321">
    <property type="entry name" value="Family A G protein-coupled receptor-like"/>
    <property type="match status" value="1"/>
</dbReference>
<dbReference type="GO" id="GO:0016020">
    <property type="term" value="C:membrane"/>
    <property type="evidence" value="ECO:0007669"/>
    <property type="project" value="UniProtKB-SubCell"/>
</dbReference>
<dbReference type="InterPro" id="IPR017452">
    <property type="entry name" value="GPCR_Rhodpsn_7TM"/>
</dbReference>
<reference evidence="8" key="2">
    <citation type="journal article" date="2019" name="Gigascience">
        <title>High-quality Schistosoma haematobium genome achieved by single-molecule and long-range sequencing.</title>
        <authorList>
            <person name="Stroehlein A.J."/>
            <person name="Korhonen P.K."/>
            <person name="Chong T.M."/>
            <person name="Lim Y.L."/>
            <person name="Chan K.G."/>
            <person name="Webster B."/>
            <person name="Rollinson D."/>
            <person name="Brindley P.J."/>
            <person name="Gasser R.B."/>
            <person name="Young N.D."/>
        </authorList>
    </citation>
    <scope>NUCLEOTIDE SEQUENCE</scope>
</reference>
<comment type="caution">
    <text evidence="8">The sequence shown here is derived from an EMBL/GenBank/DDBJ whole genome shotgun (WGS) entry which is preliminary data.</text>
</comment>
<feature type="transmembrane region" description="Helical" evidence="6">
    <location>
        <begin position="6"/>
        <end position="30"/>
    </location>
</feature>
<keyword evidence="3 6" id="KW-1133">Transmembrane helix</keyword>
<dbReference type="CTD" id="24588159"/>
<feature type="transmembrane region" description="Helical" evidence="6">
    <location>
        <begin position="128"/>
        <end position="152"/>
    </location>
</feature>
<proteinExistence type="inferred from homology"/>
<sequence length="336" mass="38848">MLSMYLKLRIVTTIEGFIGTILNLLTLFIVFKTQFGSKSTTLMLRLQTIFDCTACFLYAMYSATENENLLNNKNPTDISFINELLCYLWSYNIAFWSGVILSVQNIVCISIDRFIAVLFPIIYKTHQLLLIIIFITYQLGMIGLLFTPIIFFRRFDNDTCIYVPGPNGIDSSTYIAFRGYTWLSFQYIIPVLIITISHLSIIIELKKRQYQSKTLRPIEVSLRNKGCELNEQKKLNKLVLITAIMSGQQATLHLYESIRYFLTMLNIVIFGYGTIGQQMGPFLIVLSSCINPCIIIGTTVSVRRRFSHYLHEIWIKIRRDNVIQKKEIQVLNGYIN</sequence>
<evidence type="ECO:0000313" key="9">
    <source>
        <dbReference type="Proteomes" id="UP000471633"/>
    </source>
</evidence>
<evidence type="ECO:0000256" key="3">
    <source>
        <dbReference type="ARBA" id="ARBA00022989"/>
    </source>
</evidence>
<dbReference type="KEGG" id="shx:MS3_00001523"/>
<dbReference type="Pfam" id="PF00001">
    <property type="entry name" value="7tm_1"/>
    <property type="match status" value="1"/>
</dbReference>
<dbReference type="Gene3D" id="1.20.1070.10">
    <property type="entry name" value="Rhodopsin 7-helix transmembrane proteins"/>
    <property type="match status" value="1"/>
</dbReference>
<dbReference type="CDD" id="cd00637">
    <property type="entry name" value="7tm_classA_rhodopsin-like"/>
    <property type="match status" value="1"/>
</dbReference>
<dbReference type="AlphaFoldDB" id="A0A922LXR1"/>
<keyword evidence="9" id="KW-1185">Reference proteome</keyword>
<reference evidence="8" key="3">
    <citation type="submission" date="2021-06" db="EMBL/GenBank/DDBJ databases">
        <title>Chromosome-level genome assembly for S. haematobium.</title>
        <authorList>
            <person name="Stroehlein A.J."/>
        </authorList>
    </citation>
    <scope>NUCLEOTIDE SEQUENCE</scope>
</reference>
<reference evidence="8" key="4">
    <citation type="journal article" date="2022" name="PLoS Pathog.">
        <title>Chromosome-level genome of Schistosoma haematobium underpins genome-wide explorations of molecular variation.</title>
        <authorList>
            <person name="Stroehlein A.J."/>
            <person name="Korhonen P.K."/>
            <person name="Lee V.V."/>
            <person name="Ralph S.A."/>
            <person name="Mentink-Kane M."/>
            <person name="You H."/>
            <person name="McManus D.P."/>
            <person name="Tchuente L.T."/>
            <person name="Stothard J.R."/>
            <person name="Kaur P."/>
            <person name="Dudchenko O."/>
            <person name="Aiden E.L."/>
            <person name="Yang B."/>
            <person name="Yang H."/>
            <person name="Emery A.M."/>
            <person name="Webster B.L."/>
            <person name="Brindley P.J."/>
            <person name="Rollinson D."/>
            <person name="Chang B.C.H."/>
            <person name="Gasser R.B."/>
            <person name="Young N.D."/>
        </authorList>
    </citation>
    <scope>NUCLEOTIDE SEQUENCE</scope>
</reference>
<comment type="similarity">
    <text evidence="5">Belongs to the G-protein coupled receptor 1 family.</text>
</comment>